<feature type="compositionally biased region" description="Polar residues" evidence="1">
    <location>
        <begin position="1"/>
        <end position="11"/>
    </location>
</feature>
<sequence length="103" mass="11124">MEEAKTATNFGERTPAVKVGRKRSLREDLATLSLNLTATKVSEQPSSSTPSPPPTPFIRKKRRCHRSSVPTTGESFSSLLACELVGPIQFGFGYDANCLAQPA</sequence>
<evidence type="ECO:0000313" key="3">
    <source>
        <dbReference type="Proteomes" id="UP000327013"/>
    </source>
</evidence>
<name>A0A5N6RKI3_9ROSI</name>
<feature type="region of interest" description="Disordered" evidence="1">
    <location>
        <begin position="1"/>
        <end position="22"/>
    </location>
</feature>
<organism evidence="2 3">
    <name type="scientific">Carpinus fangiana</name>
    <dbReference type="NCBI Taxonomy" id="176857"/>
    <lineage>
        <taxon>Eukaryota</taxon>
        <taxon>Viridiplantae</taxon>
        <taxon>Streptophyta</taxon>
        <taxon>Embryophyta</taxon>
        <taxon>Tracheophyta</taxon>
        <taxon>Spermatophyta</taxon>
        <taxon>Magnoliopsida</taxon>
        <taxon>eudicotyledons</taxon>
        <taxon>Gunneridae</taxon>
        <taxon>Pentapetalae</taxon>
        <taxon>rosids</taxon>
        <taxon>fabids</taxon>
        <taxon>Fagales</taxon>
        <taxon>Betulaceae</taxon>
        <taxon>Carpinus</taxon>
    </lineage>
</organism>
<protein>
    <submittedName>
        <fullName evidence="2">Uncharacterized protein</fullName>
    </submittedName>
</protein>
<keyword evidence="3" id="KW-1185">Reference proteome</keyword>
<dbReference type="EMBL" id="CM017327">
    <property type="protein sequence ID" value="KAE8098779.1"/>
    <property type="molecule type" value="Genomic_DNA"/>
</dbReference>
<proteinExistence type="predicted"/>
<accession>A0A5N6RKI3</accession>
<evidence type="ECO:0000313" key="2">
    <source>
        <dbReference type="EMBL" id="KAE8098779.1"/>
    </source>
</evidence>
<gene>
    <name evidence="2" type="ORF">FH972_016816</name>
</gene>
<dbReference type="AlphaFoldDB" id="A0A5N6RKI3"/>
<reference evidence="2 3" key="1">
    <citation type="submission" date="2019-06" db="EMBL/GenBank/DDBJ databases">
        <title>A chromosomal-level reference genome of Carpinus fangiana (Coryloideae, Betulaceae).</title>
        <authorList>
            <person name="Yang X."/>
            <person name="Wang Z."/>
            <person name="Zhang L."/>
            <person name="Hao G."/>
            <person name="Liu J."/>
            <person name="Yang Y."/>
        </authorList>
    </citation>
    <scope>NUCLEOTIDE SEQUENCE [LARGE SCALE GENOMIC DNA]</scope>
    <source>
        <strain evidence="2">Cfa_2016G</strain>
        <tissue evidence="2">Leaf</tissue>
    </source>
</reference>
<evidence type="ECO:0000256" key="1">
    <source>
        <dbReference type="SAM" id="MobiDB-lite"/>
    </source>
</evidence>
<dbReference type="Proteomes" id="UP000327013">
    <property type="component" value="Chromosome 7"/>
</dbReference>
<feature type="region of interest" description="Disordered" evidence="1">
    <location>
        <begin position="37"/>
        <end position="73"/>
    </location>
</feature>